<dbReference type="AlphaFoldDB" id="A0A2Z3H882"/>
<evidence type="ECO:0000313" key="1">
    <source>
        <dbReference type="EMBL" id="AWM42263.1"/>
    </source>
</evidence>
<name>A0A2Z3H882_9BACT</name>
<proteinExistence type="predicted"/>
<dbReference type="KEGG" id="gog:C1280_15050"/>
<dbReference type="OrthoDB" id="6039651at2"/>
<dbReference type="EMBL" id="CP025958">
    <property type="protein sequence ID" value="AWM42263.1"/>
    <property type="molecule type" value="Genomic_DNA"/>
</dbReference>
<protein>
    <submittedName>
        <fullName evidence="1">Uncharacterized protein</fullName>
    </submittedName>
</protein>
<dbReference type="Proteomes" id="UP000245802">
    <property type="component" value="Chromosome"/>
</dbReference>
<keyword evidence="2" id="KW-1185">Reference proteome</keyword>
<gene>
    <name evidence="1" type="ORF">C1280_15050</name>
</gene>
<evidence type="ECO:0000313" key="2">
    <source>
        <dbReference type="Proteomes" id="UP000245802"/>
    </source>
</evidence>
<reference evidence="1 2" key="1">
    <citation type="submission" date="2018-01" db="EMBL/GenBank/DDBJ databases">
        <title>G. obscuriglobus.</title>
        <authorList>
            <person name="Franke J."/>
            <person name="Blomberg W."/>
            <person name="Selmecki A."/>
        </authorList>
    </citation>
    <scope>NUCLEOTIDE SEQUENCE [LARGE SCALE GENOMIC DNA]</scope>
    <source>
        <strain evidence="1 2">DSM 5831</strain>
    </source>
</reference>
<sequence length="84" mass="9796">MEAEQQLYAWVLVKIGGVEPDEAHRRSVARFHYEPMDKRGLMTHAGAWRIAMADLFGNHTRQPEEFGLAAEYEAEVRRLFHRDV</sequence>
<organism evidence="1 2">
    <name type="scientific">Gemmata obscuriglobus</name>
    <dbReference type="NCBI Taxonomy" id="114"/>
    <lineage>
        <taxon>Bacteria</taxon>
        <taxon>Pseudomonadati</taxon>
        <taxon>Planctomycetota</taxon>
        <taxon>Planctomycetia</taxon>
        <taxon>Gemmatales</taxon>
        <taxon>Gemmataceae</taxon>
        <taxon>Gemmata</taxon>
    </lineage>
</organism>
<accession>A0A2Z3H882</accession>